<gene>
    <name evidence="5" type="ORF">M8T91_14135</name>
</gene>
<feature type="domain" description="AMP-dependent synthetase/ligase" evidence="3">
    <location>
        <begin position="10"/>
        <end position="362"/>
    </location>
</feature>
<evidence type="ECO:0000313" key="6">
    <source>
        <dbReference type="Proteomes" id="UP001321520"/>
    </source>
</evidence>
<sequence length="497" mass="54886">MNISILLQMPAQTFPNRTALTYRSGHYTYKQIYAAAQRAARLFQYSGFNFIAYLDANSPAVPISIFAAAIAGIPYVPLNYRLSKSELESLLSRLNKAYVISNQMPELALPGCTYQLTETFCQTMLAADEPDEELDPVTDAEESIAIQLFTSGTTGAPKAALLQHKHLMSYILNTVAFAAATEAEATLVSVPPYHIAGISAMLSSFYSGRRIVHMKNFDASEWLFLCEREKVTQAFVVPTMLSKIMTEHKQQGQTLNSLQAIAYGGGKMPLSTIEEALQYFPGVDFANAYGLTESSSTVCVLDPEQHREAFKSKKPALRNRLQSVGKPVPGIELQIRDDKNQPLAAGQTGEVFLRGDQISGKYREKESLQSDGWFPTRDHGYIDDSGFLYLMGRADDIIVRGGENISPGDIESVIRESPAVADVAVVGIADEHWGEAIAAAIVLTEDHSISDDEIAVMITARLRSSRVPSKIIRVEHLPYNEMGKILRRKVKQLLEEH</sequence>
<dbReference type="Pfam" id="PF00501">
    <property type="entry name" value="AMP-binding"/>
    <property type="match status" value="1"/>
</dbReference>
<dbReference type="Gene3D" id="3.30.300.30">
    <property type="match status" value="1"/>
</dbReference>
<evidence type="ECO:0000259" key="3">
    <source>
        <dbReference type="Pfam" id="PF00501"/>
    </source>
</evidence>
<dbReference type="PANTHER" id="PTHR43201">
    <property type="entry name" value="ACYL-COA SYNTHETASE"/>
    <property type="match status" value="1"/>
</dbReference>
<dbReference type="Gene3D" id="3.40.50.12780">
    <property type="entry name" value="N-terminal domain of ligase-like"/>
    <property type="match status" value="1"/>
</dbReference>
<dbReference type="InterPro" id="IPR042099">
    <property type="entry name" value="ANL_N_sf"/>
</dbReference>
<dbReference type="Pfam" id="PF13193">
    <property type="entry name" value="AMP-binding_C"/>
    <property type="match status" value="1"/>
</dbReference>
<evidence type="ECO:0000256" key="2">
    <source>
        <dbReference type="ARBA" id="ARBA00022598"/>
    </source>
</evidence>
<organism evidence="5 6">
    <name type="scientific">Microbulbifer spongiae</name>
    <dbReference type="NCBI Taxonomy" id="2944933"/>
    <lineage>
        <taxon>Bacteria</taxon>
        <taxon>Pseudomonadati</taxon>
        <taxon>Pseudomonadota</taxon>
        <taxon>Gammaproteobacteria</taxon>
        <taxon>Cellvibrionales</taxon>
        <taxon>Microbulbiferaceae</taxon>
        <taxon>Microbulbifer</taxon>
    </lineage>
</organism>
<reference evidence="5 6" key="1">
    <citation type="submission" date="2022-05" db="EMBL/GenBank/DDBJ databases">
        <title>Microbulbifer sp. nov., isolated from sponge.</title>
        <authorList>
            <person name="Gao L."/>
        </authorList>
    </citation>
    <scope>NUCLEOTIDE SEQUENCE [LARGE SCALE GENOMIC DNA]</scope>
    <source>
        <strain evidence="5 6">MI-G</strain>
    </source>
</reference>
<dbReference type="InterPro" id="IPR025110">
    <property type="entry name" value="AMP-bd_C"/>
</dbReference>
<proteinExistence type="inferred from homology"/>
<dbReference type="GO" id="GO:0016874">
    <property type="term" value="F:ligase activity"/>
    <property type="evidence" value="ECO:0007669"/>
    <property type="project" value="UniProtKB-KW"/>
</dbReference>
<dbReference type="PANTHER" id="PTHR43201:SF5">
    <property type="entry name" value="MEDIUM-CHAIN ACYL-COA LIGASE ACSF2, MITOCHONDRIAL"/>
    <property type="match status" value="1"/>
</dbReference>
<evidence type="ECO:0000313" key="5">
    <source>
        <dbReference type="EMBL" id="WKD49024.1"/>
    </source>
</evidence>
<dbReference type="RefSeq" id="WP_301414810.1">
    <property type="nucleotide sequence ID" value="NZ_CP098023.1"/>
</dbReference>
<keyword evidence="2 5" id="KW-0436">Ligase</keyword>
<name>A0ABY9EC24_9GAMM</name>
<keyword evidence="6" id="KW-1185">Reference proteome</keyword>
<dbReference type="SUPFAM" id="SSF56801">
    <property type="entry name" value="Acetyl-CoA synthetase-like"/>
    <property type="match status" value="1"/>
</dbReference>
<comment type="similarity">
    <text evidence="1">Belongs to the ATP-dependent AMP-binding enzyme family.</text>
</comment>
<accession>A0ABY9EC24</accession>
<dbReference type="Proteomes" id="UP001321520">
    <property type="component" value="Chromosome"/>
</dbReference>
<feature type="domain" description="AMP-binding enzyme C-terminal" evidence="4">
    <location>
        <begin position="410"/>
        <end position="484"/>
    </location>
</feature>
<evidence type="ECO:0000256" key="1">
    <source>
        <dbReference type="ARBA" id="ARBA00006432"/>
    </source>
</evidence>
<dbReference type="InterPro" id="IPR045851">
    <property type="entry name" value="AMP-bd_C_sf"/>
</dbReference>
<dbReference type="EMBL" id="CP098023">
    <property type="protein sequence ID" value="WKD49024.1"/>
    <property type="molecule type" value="Genomic_DNA"/>
</dbReference>
<dbReference type="InterPro" id="IPR000873">
    <property type="entry name" value="AMP-dep_synth/lig_dom"/>
</dbReference>
<evidence type="ECO:0000259" key="4">
    <source>
        <dbReference type="Pfam" id="PF13193"/>
    </source>
</evidence>
<protein>
    <submittedName>
        <fullName evidence="5">Acyl--CoA ligase</fullName>
    </submittedName>
</protein>